<dbReference type="SMART" id="SM00213">
    <property type="entry name" value="UBQ"/>
    <property type="match status" value="2"/>
</dbReference>
<dbReference type="GO" id="GO:0043161">
    <property type="term" value="P:proteasome-mediated ubiquitin-dependent protein catabolic process"/>
    <property type="evidence" value="ECO:0007669"/>
    <property type="project" value="TreeGrafter"/>
</dbReference>
<dbReference type="Proteomes" id="UP001420932">
    <property type="component" value="Unassembled WGS sequence"/>
</dbReference>
<evidence type="ECO:0000259" key="1">
    <source>
        <dbReference type="PROSITE" id="PS50053"/>
    </source>
</evidence>
<proteinExistence type="predicted"/>
<dbReference type="Pfam" id="PF00240">
    <property type="entry name" value="ubiquitin"/>
    <property type="match status" value="2"/>
</dbReference>
<dbReference type="PANTHER" id="PTHR10621:SF39">
    <property type="entry name" value="UBIQUITIN-LIKE SUPERFAMILY PROTEIN"/>
    <property type="match status" value="1"/>
</dbReference>
<reference evidence="2 3" key="1">
    <citation type="submission" date="2024-01" db="EMBL/GenBank/DDBJ databases">
        <title>Genome assemblies of Stephania.</title>
        <authorList>
            <person name="Yang L."/>
        </authorList>
    </citation>
    <scope>NUCLEOTIDE SEQUENCE [LARGE SCALE GENOMIC DNA]</scope>
    <source>
        <strain evidence="2">YNDBR</strain>
        <tissue evidence="2">Leaf</tissue>
    </source>
</reference>
<accession>A0AAP0PPE6</accession>
<comment type="caution">
    <text evidence="2">The sequence shown here is derived from an EMBL/GenBank/DDBJ whole genome shotgun (WGS) entry which is preliminary data.</text>
</comment>
<dbReference type="InterPro" id="IPR000626">
    <property type="entry name" value="Ubiquitin-like_dom"/>
</dbReference>
<organism evidence="2 3">
    <name type="scientific">Stephania yunnanensis</name>
    <dbReference type="NCBI Taxonomy" id="152371"/>
    <lineage>
        <taxon>Eukaryota</taxon>
        <taxon>Viridiplantae</taxon>
        <taxon>Streptophyta</taxon>
        <taxon>Embryophyta</taxon>
        <taxon>Tracheophyta</taxon>
        <taxon>Spermatophyta</taxon>
        <taxon>Magnoliopsida</taxon>
        <taxon>Ranunculales</taxon>
        <taxon>Menispermaceae</taxon>
        <taxon>Menispermoideae</taxon>
        <taxon>Cissampelideae</taxon>
        <taxon>Stephania</taxon>
    </lineage>
</organism>
<feature type="domain" description="Ubiquitin-like" evidence="1">
    <location>
        <begin position="99"/>
        <end position="155"/>
    </location>
</feature>
<dbReference type="CDD" id="cd17039">
    <property type="entry name" value="Ubl_ubiquitin_like"/>
    <property type="match status" value="3"/>
</dbReference>
<dbReference type="GO" id="GO:0005829">
    <property type="term" value="C:cytosol"/>
    <property type="evidence" value="ECO:0007669"/>
    <property type="project" value="TreeGrafter"/>
</dbReference>
<keyword evidence="3" id="KW-1185">Reference proteome</keyword>
<name>A0AAP0PPE6_9MAGN</name>
<dbReference type="PANTHER" id="PTHR10621">
    <property type="entry name" value="UV EXCISION REPAIR PROTEIN RAD23"/>
    <property type="match status" value="1"/>
</dbReference>
<dbReference type="SUPFAM" id="SSF54236">
    <property type="entry name" value="Ubiquitin-like"/>
    <property type="match status" value="3"/>
</dbReference>
<evidence type="ECO:0000313" key="3">
    <source>
        <dbReference type="Proteomes" id="UP001420932"/>
    </source>
</evidence>
<dbReference type="GO" id="GO:0005654">
    <property type="term" value="C:nucleoplasm"/>
    <property type="evidence" value="ECO:0007669"/>
    <property type="project" value="TreeGrafter"/>
</dbReference>
<protein>
    <recommendedName>
        <fullName evidence="1">Ubiquitin-like domain-containing protein</fullName>
    </recommendedName>
</protein>
<evidence type="ECO:0000313" key="2">
    <source>
        <dbReference type="EMBL" id="KAK9151883.1"/>
    </source>
</evidence>
<dbReference type="EMBL" id="JBBNAF010000004">
    <property type="protein sequence ID" value="KAK9151883.1"/>
    <property type="molecule type" value="Genomic_DNA"/>
</dbReference>
<dbReference type="PROSITE" id="PS50053">
    <property type="entry name" value="UBIQUITIN_2"/>
    <property type="match status" value="3"/>
</dbReference>
<dbReference type="GO" id="GO:0031593">
    <property type="term" value="F:polyubiquitin modification-dependent protein binding"/>
    <property type="evidence" value="ECO:0007669"/>
    <property type="project" value="TreeGrafter"/>
</dbReference>
<feature type="domain" description="Ubiquitin-like" evidence="1">
    <location>
        <begin position="1"/>
        <end position="60"/>
    </location>
</feature>
<feature type="domain" description="Ubiquitin-like" evidence="1">
    <location>
        <begin position="170"/>
        <end position="242"/>
    </location>
</feature>
<dbReference type="AlphaFoldDB" id="A0AAP0PPE6"/>
<dbReference type="GO" id="GO:0043130">
    <property type="term" value="F:ubiquitin binding"/>
    <property type="evidence" value="ECO:0007669"/>
    <property type="project" value="TreeGrafter"/>
</dbReference>
<dbReference type="InterPro" id="IPR029071">
    <property type="entry name" value="Ubiquitin-like_domsf"/>
</dbReference>
<gene>
    <name evidence="2" type="ORF">Syun_010192</name>
</gene>
<sequence length="252" mass="28840">MDVVIVTMGGEFCIEVGFMEPVLEIKQKIECILGVPVANQTLSIYGFELMDGLDMEDYPIISEGSRIYLFIKPTENKIRISVKISIPKVIELEVDSAAETVRSLKEKIHIINGAPIKRLKLLFSGKELKEDNRCLRDYGVVDQSEVTVIQKNAMSCNSPTGRIEYPTKMLRFMVQTSSCLLNSAIIPLQMRESARVAELRQVLLDQKLLPQDDYFFIHRQRIMQDDCSLRWHGVENDDFLYVFKGTVSREIN</sequence>
<dbReference type="GO" id="GO:0070628">
    <property type="term" value="F:proteasome binding"/>
    <property type="evidence" value="ECO:0007669"/>
    <property type="project" value="TreeGrafter"/>
</dbReference>
<dbReference type="Gene3D" id="3.10.20.90">
    <property type="entry name" value="Phosphatidylinositol 3-kinase Catalytic Subunit, Chain A, domain 1"/>
    <property type="match status" value="3"/>
</dbReference>